<evidence type="ECO:0000313" key="2">
    <source>
        <dbReference type="Proteomes" id="UP000483379"/>
    </source>
</evidence>
<evidence type="ECO:0008006" key="3">
    <source>
        <dbReference type="Google" id="ProtNLM"/>
    </source>
</evidence>
<dbReference type="EMBL" id="JAAIJQ010000036">
    <property type="protein sequence ID" value="NEV62836.1"/>
    <property type="molecule type" value="Genomic_DNA"/>
</dbReference>
<name>A0A6M0JZB9_9GAMM</name>
<dbReference type="Proteomes" id="UP000483379">
    <property type="component" value="Unassembled WGS sequence"/>
</dbReference>
<sequence length="511" mass="57310">MLPATACLASPTLIPPAAEGITYQVIEPPPLDPHTELRNPGRGLEQAGKLLNDGTFNNNAAMDADADITYIRVPWANLEPHGDDEWNWTDLDAAIEDTVARGKQAGIAVISWKPILDDYNFEEAVPAWYRSDPRHLRCTGAGTPAGCTYYRIDARADCYSPATQTCTNRWVFNQDDPRFIQEQVELIEAMRARYDNPQWAEKIAYIDIRSIGSWSESHTFGITLAGHSSGWQSGVRWPMPAWENMKAILDAHLEYAHIPQIVNFDNDDRYRETDGPHPWDYACSEAQLDGQQIGWRTDGIEVTLWEIDQVWSWSQAARECWRTGPVFAEPMGVFGLRPEDLTEGLRRLRSWRVSGWNNKYSTAYQQDPMYAAEVHQWLLDAGYRLQAAEVTIPLIAPAHQVFDIAVQLANVGNAPFYRDFYALEVKFTSGVDGRETVVELPGELRRVLPESEPTGFAGSTALAPGHYQVSIGIIQDPSFGSAFPVKLAQHPDTCTQEASGWWCRVGGLLVR</sequence>
<reference evidence="1 2" key="1">
    <citation type="submission" date="2020-02" db="EMBL/GenBank/DDBJ databases">
        <title>Genome sequences of Thiorhodococcus mannitoliphagus and Thiorhodococcus minor, purple sulfur photosynthetic bacteria in the gammaproteobacterial family, Chromatiaceae.</title>
        <authorList>
            <person name="Aviles F.A."/>
            <person name="Meyer T.E."/>
            <person name="Kyndt J.A."/>
        </authorList>
    </citation>
    <scope>NUCLEOTIDE SEQUENCE [LARGE SCALE GENOMIC DNA]</scope>
    <source>
        <strain evidence="1 2">DSM 11518</strain>
    </source>
</reference>
<proteinExistence type="predicted"/>
<keyword evidence="2" id="KW-1185">Reference proteome</keyword>
<evidence type="ECO:0000313" key="1">
    <source>
        <dbReference type="EMBL" id="NEV62836.1"/>
    </source>
</evidence>
<protein>
    <recommendedName>
        <fullName evidence="3">DUF4832 domain-containing protein</fullName>
    </recommendedName>
</protein>
<dbReference type="RefSeq" id="WP_164453303.1">
    <property type="nucleotide sequence ID" value="NZ_JAAIJQ010000036.1"/>
</dbReference>
<dbReference type="AlphaFoldDB" id="A0A6M0JZB9"/>
<comment type="caution">
    <text evidence="1">The sequence shown here is derived from an EMBL/GenBank/DDBJ whole genome shotgun (WGS) entry which is preliminary data.</text>
</comment>
<accession>A0A6M0JZB9</accession>
<gene>
    <name evidence="1" type="ORF">G3446_13205</name>
</gene>
<organism evidence="1 2">
    <name type="scientific">Thiorhodococcus minor</name>
    <dbReference type="NCBI Taxonomy" id="57489"/>
    <lineage>
        <taxon>Bacteria</taxon>
        <taxon>Pseudomonadati</taxon>
        <taxon>Pseudomonadota</taxon>
        <taxon>Gammaproteobacteria</taxon>
        <taxon>Chromatiales</taxon>
        <taxon>Chromatiaceae</taxon>
        <taxon>Thiorhodococcus</taxon>
    </lineage>
</organism>